<dbReference type="Gene3D" id="6.10.140.1720">
    <property type="match status" value="1"/>
</dbReference>
<dbReference type="CDD" id="cd03278">
    <property type="entry name" value="ABC_SMC_barmotin"/>
    <property type="match status" value="1"/>
</dbReference>
<dbReference type="GO" id="GO:0005694">
    <property type="term" value="C:chromosome"/>
    <property type="evidence" value="ECO:0007669"/>
    <property type="project" value="InterPro"/>
</dbReference>
<evidence type="ECO:0000313" key="10">
    <source>
        <dbReference type="Proteomes" id="UP000886819"/>
    </source>
</evidence>
<keyword evidence="5 6" id="KW-0238">DNA-binding</keyword>
<dbReference type="HAMAP" id="MF_01894">
    <property type="entry name" value="Smc_prok"/>
    <property type="match status" value="1"/>
</dbReference>
<dbReference type="InterPro" id="IPR003395">
    <property type="entry name" value="RecF/RecN/SMC_N"/>
</dbReference>
<comment type="subcellular location">
    <subcellularLocation>
        <location evidence="6">Cytoplasm</location>
    </subcellularLocation>
</comment>
<proteinExistence type="inferred from homology"/>
<dbReference type="InterPro" id="IPR024704">
    <property type="entry name" value="SMC"/>
</dbReference>
<organism evidence="9 10">
    <name type="scientific">Candidatus Avichristensenella intestinipullorum</name>
    <dbReference type="NCBI Taxonomy" id="2840693"/>
    <lineage>
        <taxon>Bacteria</taxon>
        <taxon>Bacillati</taxon>
        <taxon>Bacillota</taxon>
        <taxon>Clostridia</taxon>
        <taxon>Candidatus Avichristensenella</taxon>
    </lineage>
</organism>
<dbReference type="NCBIfam" id="TIGR02168">
    <property type="entry name" value="SMC_prok_B"/>
    <property type="match status" value="1"/>
</dbReference>
<dbReference type="Pfam" id="PF06470">
    <property type="entry name" value="SMC_hinge"/>
    <property type="match status" value="1"/>
</dbReference>
<comment type="caution">
    <text evidence="9">The sequence shown here is derived from an EMBL/GenBank/DDBJ whole genome shotgun (WGS) entry which is preliminary data.</text>
</comment>
<dbReference type="AlphaFoldDB" id="A0A9D1CIW1"/>
<dbReference type="GO" id="GO:0006260">
    <property type="term" value="P:DNA replication"/>
    <property type="evidence" value="ECO:0007669"/>
    <property type="project" value="UniProtKB-UniRule"/>
</dbReference>
<comment type="domain">
    <text evidence="6">Contains large globular domains required for ATP hydrolysis at each terminus and a third globular domain forming a flexible hinge near the middle of the molecule. These domains are separated by coiled-coil structures.</text>
</comment>
<comment type="subunit">
    <text evidence="6">Homodimer.</text>
</comment>
<comment type="function">
    <text evidence="6">Required for chromosome condensation and partitioning.</text>
</comment>
<evidence type="ECO:0000256" key="3">
    <source>
        <dbReference type="ARBA" id="ARBA00022840"/>
    </source>
</evidence>
<evidence type="ECO:0000256" key="6">
    <source>
        <dbReference type="HAMAP-Rule" id="MF_01894"/>
    </source>
</evidence>
<gene>
    <name evidence="6 9" type="primary">smc</name>
    <name evidence="9" type="ORF">IAA66_06305</name>
</gene>
<dbReference type="EMBL" id="DVFI01000092">
    <property type="protein sequence ID" value="HIQ63185.1"/>
    <property type="molecule type" value="Genomic_DNA"/>
</dbReference>
<dbReference type="SMART" id="SM00968">
    <property type="entry name" value="SMC_hinge"/>
    <property type="match status" value="1"/>
</dbReference>
<dbReference type="Gene3D" id="3.30.70.1620">
    <property type="match status" value="1"/>
</dbReference>
<feature type="region of interest" description="Disordered" evidence="7">
    <location>
        <begin position="826"/>
        <end position="879"/>
    </location>
</feature>
<dbReference type="GO" id="GO:0003677">
    <property type="term" value="F:DNA binding"/>
    <property type="evidence" value="ECO:0007669"/>
    <property type="project" value="UniProtKB-UniRule"/>
</dbReference>
<evidence type="ECO:0000313" key="9">
    <source>
        <dbReference type="EMBL" id="HIQ63185.1"/>
    </source>
</evidence>
<dbReference type="GO" id="GO:0005524">
    <property type="term" value="F:ATP binding"/>
    <property type="evidence" value="ECO:0007669"/>
    <property type="project" value="UniProtKB-UniRule"/>
</dbReference>
<feature type="region of interest" description="Disordered" evidence="7">
    <location>
        <begin position="773"/>
        <end position="792"/>
    </location>
</feature>
<dbReference type="PIRSF" id="PIRSF005719">
    <property type="entry name" value="SMC"/>
    <property type="match status" value="1"/>
</dbReference>
<feature type="coiled-coil region" evidence="6">
    <location>
        <begin position="402"/>
        <end position="471"/>
    </location>
</feature>
<dbReference type="Gene3D" id="3.40.50.300">
    <property type="entry name" value="P-loop containing nucleotide triphosphate hydrolases"/>
    <property type="match status" value="2"/>
</dbReference>
<dbReference type="InterPro" id="IPR027417">
    <property type="entry name" value="P-loop_NTPase"/>
</dbReference>
<feature type="compositionally biased region" description="Basic and acidic residues" evidence="7">
    <location>
        <begin position="826"/>
        <end position="860"/>
    </location>
</feature>
<protein>
    <recommendedName>
        <fullName evidence="6">Chromosome partition protein Smc</fullName>
    </recommendedName>
</protein>
<dbReference type="InterPro" id="IPR010935">
    <property type="entry name" value="SMC_hinge"/>
</dbReference>
<dbReference type="FunFam" id="3.40.50.300:FF:000984">
    <property type="entry name" value="Chromosome partition protein Smc"/>
    <property type="match status" value="1"/>
</dbReference>
<accession>A0A9D1CIW1</accession>
<evidence type="ECO:0000259" key="8">
    <source>
        <dbReference type="SMART" id="SM00968"/>
    </source>
</evidence>
<dbReference type="GO" id="GO:0005737">
    <property type="term" value="C:cytoplasm"/>
    <property type="evidence" value="ECO:0007669"/>
    <property type="project" value="UniProtKB-SubCell"/>
</dbReference>
<dbReference type="InterPro" id="IPR036277">
    <property type="entry name" value="SMC_hinge_sf"/>
</dbReference>
<keyword evidence="4 6" id="KW-0175">Coiled coil</keyword>
<name>A0A9D1CIW1_9FIRM</name>
<reference evidence="9" key="2">
    <citation type="journal article" date="2021" name="PeerJ">
        <title>Extensive microbial diversity within the chicken gut microbiome revealed by metagenomics and culture.</title>
        <authorList>
            <person name="Gilroy R."/>
            <person name="Ravi A."/>
            <person name="Getino M."/>
            <person name="Pursley I."/>
            <person name="Horton D.L."/>
            <person name="Alikhan N.F."/>
            <person name="Baker D."/>
            <person name="Gharbi K."/>
            <person name="Hall N."/>
            <person name="Watson M."/>
            <person name="Adriaenssens E.M."/>
            <person name="Foster-Nyarko E."/>
            <person name="Jarju S."/>
            <person name="Secka A."/>
            <person name="Antonio M."/>
            <person name="Oren A."/>
            <person name="Chaudhuri R.R."/>
            <person name="La Ragione R."/>
            <person name="Hildebrand F."/>
            <person name="Pallen M.J."/>
        </authorList>
    </citation>
    <scope>NUCLEOTIDE SEQUENCE</scope>
    <source>
        <strain evidence="9">ChiHile30-977</strain>
    </source>
</reference>
<dbReference type="SUPFAM" id="SSF52540">
    <property type="entry name" value="P-loop containing nucleoside triphosphate hydrolases"/>
    <property type="match status" value="1"/>
</dbReference>
<dbReference type="GO" id="GO:0007059">
    <property type="term" value="P:chromosome segregation"/>
    <property type="evidence" value="ECO:0007669"/>
    <property type="project" value="UniProtKB-UniRule"/>
</dbReference>
<evidence type="ECO:0000256" key="4">
    <source>
        <dbReference type="ARBA" id="ARBA00023054"/>
    </source>
</evidence>
<dbReference type="Gene3D" id="1.20.1060.20">
    <property type="match status" value="1"/>
</dbReference>
<evidence type="ECO:0000256" key="7">
    <source>
        <dbReference type="SAM" id="MobiDB-lite"/>
    </source>
</evidence>
<feature type="coiled-coil region" evidence="6">
    <location>
        <begin position="880"/>
        <end position="946"/>
    </location>
</feature>
<dbReference type="Proteomes" id="UP000886819">
    <property type="component" value="Unassembled WGS sequence"/>
</dbReference>
<evidence type="ECO:0000256" key="1">
    <source>
        <dbReference type="ARBA" id="ARBA00022490"/>
    </source>
</evidence>
<keyword evidence="1 6" id="KW-0963">Cytoplasm</keyword>
<keyword evidence="2 6" id="KW-0547">Nucleotide-binding</keyword>
<dbReference type="PANTHER" id="PTHR43977">
    <property type="entry name" value="STRUCTURAL MAINTENANCE OF CHROMOSOMES PROTEIN 3"/>
    <property type="match status" value="1"/>
</dbReference>
<dbReference type="SUPFAM" id="SSF75553">
    <property type="entry name" value="Smc hinge domain"/>
    <property type="match status" value="1"/>
</dbReference>
<keyword evidence="3 6" id="KW-0067">ATP-binding</keyword>
<feature type="domain" description="SMC hinge" evidence="8">
    <location>
        <begin position="521"/>
        <end position="639"/>
    </location>
</feature>
<sequence length="1185" mass="133024">MKLKRLEIQGFKSFADKTEIVFEQGTTAIVGPNGSGKSNISDAVRWVLGEQSAKQLRGARMEDVIFGGTEKRKPLSWCEVSLLFDNEDRALAMDCAEVMVTRRVWRSGESEYYLNRAACRLKDITELFRDTGIGKEGYSLIGQGRIEEILSSKSDDRREVFEEAAGIVTYRVRKEEAERRMENTRQNLERVEDILGELQNQLEPLEKQAEDARKYLALRDSLRDLELNAFLLQHDRLHERIAVLEEAIAALDAQMAEAEPRVQALGEEREKLNARADALAQEDGERSAQVLEAARALEAREGANNVLRERIAHAQADARREDALAQEEEGRAGALEQLRRENEADIAARRSALEMERQGLSAMERALADAQTEETACEEALEGHKADIMRAMNRMADVKTARARLTGLAQSLTGRLEEAEAQAAALREGHEELEEAVGRARETLEETRAQMSDLEAEARALDEAVRAAGQESETLLARLRDRTGKRHETLSRLNMLREMERDYEGYQHAVRKALLYARGDKSVRGVVAGVLKTPREYERALEMVLGAALQQIITEDEQAAKRMIEYLRQNRLGRATFLPLTTVRGRLLSPQERQVLSMPGCVGVASELVRFEEEYRGVVESLLGRTVVAENLDAGIAIMRRGRHAFRLVTLGGDVMHPGGSMTGGSVQSSATSLLSREREIKEHQALLAALDKELADIQDGVAACDARRTEAKRVRNELFERVHQAEIAVARETEHYEHACAQRDAHDERSREAALLCEQIRTNMADIQEQLERAQADQAGGETSQEAMQQRTASLQAALAAAREKLETLREQVTAGRVSVATQERELDAARREGERLHREKGQLSQRREQRDTARRRQAESLAQDRQALEAGEQERAALSQALETRRAEQAERAEARRALAVQVREKTDALEALRQRLAADADRRHRQELQLVRAQGDLKGLQERIWSEYELTYAGAEAFRREDFDLREAEKQIASMRGQMRAMGSVNVNAVENYRLTRERFEQLNAQKQDLLKATEDLQGIIAELLAKMESRFRKQFALLNQYFARTFTALFGGGHAELKLADEHDVLGCAIDVVAQPPGKKLQLLSLLSGGERALTAIAILFAMLQLKPTPFCVLDEIEAALDEANVANFADYLNNFSARTQFVVVTHRRGTMERCQALYGVAMEEKGVSRMVSVRLADVGA</sequence>
<evidence type="ECO:0000256" key="5">
    <source>
        <dbReference type="ARBA" id="ARBA00023125"/>
    </source>
</evidence>
<feature type="coiled-coil region" evidence="6">
    <location>
        <begin position="674"/>
        <end position="701"/>
    </location>
</feature>
<dbReference type="GO" id="GO:0016887">
    <property type="term" value="F:ATP hydrolysis activity"/>
    <property type="evidence" value="ECO:0007669"/>
    <property type="project" value="InterPro"/>
</dbReference>
<dbReference type="SUPFAM" id="SSF90257">
    <property type="entry name" value="Myosin rod fragments"/>
    <property type="match status" value="1"/>
</dbReference>
<dbReference type="Pfam" id="PF02463">
    <property type="entry name" value="SMC_N"/>
    <property type="match status" value="1"/>
</dbReference>
<feature type="coiled-coil region" evidence="6">
    <location>
        <begin position="167"/>
        <end position="282"/>
    </location>
</feature>
<evidence type="ECO:0000256" key="2">
    <source>
        <dbReference type="ARBA" id="ARBA00022741"/>
    </source>
</evidence>
<dbReference type="GO" id="GO:0007062">
    <property type="term" value="P:sister chromatid cohesion"/>
    <property type="evidence" value="ECO:0007669"/>
    <property type="project" value="InterPro"/>
</dbReference>
<comment type="similarity">
    <text evidence="6">Belongs to the SMC family.</text>
</comment>
<dbReference type="GO" id="GO:0030261">
    <property type="term" value="P:chromosome condensation"/>
    <property type="evidence" value="ECO:0007669"/>
    <property type="project" value="InterPro"/>
</dbReference>
<dbReference type="InterPro" id="IPR011890">
    <property type="entry name" value="SMC_prok"/>
</dbReference>
<reference evidence="9" key="1">
    <citation type="submission" date="2020-10" db="EMBL/GenBank/DDBJ databases">
        <authorList>
            <person name="Gilroy R."/>
        </authorList>
    </citation>
    <scope>NUCLEOTIDE SEQUENCE</scope>
    <source>
        <strain evidence="9">ChiHile30-977</strain>
    </source>
</reference>
<feature type="binding site" evidence="6">
    <location>
        <begin position="32"/>
        <end position="39"/>
    </location>
    <ligand>
        <name>ATP</name>
        <dbReference type="ChEBI" id="CHEBI:30616"/>
    </ligand>
</feature>